<dbReference type="FunFam" id="3.40.50.300:FF:001091">
    <property type="entry name" value="Probable disease resistance protein At1g61300"/>
    <property type="match status" value="1"/>
</dbReference>
<evidence type="ECO:0000313" key="9">
    <source>
        <dbReference type="Proteomes" id="UP001202328"/>
    </source>
</evidence>
<dbReference type="GO" id="GO:0043531">
    <property type="term" value="F:ADP binding"/>
    <property type="evidence" value="ECO:0007669"/>
    <property type="project" value="InterPro"/>
</dbReference>
<evidence type="ECO:0000256" key="1">
    <source>
        <dbReference type="ARBA" id="ARBA00022737"/>
    </source>
</evidence>
<dbReference type="Gene3D" id="1.10.8.430">
    <property type="entry name" value="Helical domain of apoptotic protease-activating factors"/>
    <property type="match status" value="1"/>
</dbReference>
<gene>
    <name evidence="8" type="ORF">MKW98_029654</name>
</gene>
<feature type="domain" description="Disease resistance R13L4/SHOC-2-like LRR" evidence="7">
    <location>
        <begin position="512"/>
        <end position="787"/>
    </location>
</feature>
<dbReference type="InterPro" id="IPR055414">
    <property type="entry name" value="LRR_R13L4/SHOC2-like"/>
</dbReference>
<dbReference type="Gene3D" id="1.20.5.4130">
    <property type="match status" value="1"/>
</dbReference>
<evidence type="ECO:0000259" key="4">
    <source>
        <dbReference type="Pfam" id="PF00931"/>
    </source>
</evidence>
<dbReference type="EMBL" id="JAJJMB010005286">
    <property type="protein sequence ID" value="KAI3939878.1"/>
    <property type="molecule type" value="Genomic_DNA"/>
</dbReference>
<dbReference type="Pfam" id="PF23559">
    <property type="entry name" value="WHD_DRP"/>
    <property type="match status" value="1"/>
</dbReference>
<feature type="domain" description="Disease resistance protein winged helix" evidence="6">
    <location>
        <begin position="417"/>
        <end position="495"/>
    </location>
</feature>
<keyword evidence="3" id="KW-0611">Plant defense</keyword>
<dbReference type="CDD" id="cd14798">
    <property type="entry name" value="RX-CC_like"/>
    <property type="match status" value="1"/>
</dbReference>
<evidence type="ECO:0000259" key="7">
    <source>
        <dbReference type="Pfam" id="PF23598"/>
    </source>
</evidence>
<name>A0AAD4XS86_9MAGN</name>
<organism evidence="8 9">
    <name type="scientific">Papaver atlanticum</name>
    <dbReference type="NCBI Taxonomy" id="357466"/>
    <lineage>
        <taxon>Eukaryota</taxon>
        <taxon>Viridiplantae</taxon>
        <taxon>Streptophyta</taxon>
        <taxon>Embryophyta</taxon>
        <taxon>Tracheophyta</taxon>
        <taxon>Spermatophyta</taxon>
        <taxon>Magnoliopsida</taxon>
        <taxon>Ranunculales</taxon>
        <taxon>Papaveraceae</taxon>
        <taxon>Papaveroideae</taxon>
        <taxon>Papaver</taxon>
    </lineage>
</organism>
<dbReference type="SUPFAM" id="SSF52058">
    <property type="entry name" value="L domain-like"/>
    <property type="match status" value="1"/>
</dbReference>
<dbReference type="AlphaFoldDB" id="A0AAD4XS86"/>
<dbReference type="InterPro" id="IPR002182">
    <property type="entry name" value="NB-ARC"/>
</dbReference>
<proteinExistence type="predicted"/>
<evidence type="ECO:0000259" key="5">
    <source>
        <dbReference type="Pfam" id="PF18052"/>
    </source>
</evidence>
<evidence type="ECO:0000256" key="2">
    <source>
        <dbReference type="ARBA" id="ARBA00022741"/>
    </source>
</evidence>
<dbReference type="InterPro" id="IPR042197">
    <property type="entry name" value="Apaf_helical"/>
</dbReference>
<dbReference type="InterPro" id="IPR038005">
    <property type="entry name" value="RX-like_CC"/>
</dbReference>
<keyword evidence="1" id="KW-0677">Repeat</keyword>
<dbReference type="SUPFAM" id="SSF52540">
    <property type="entry name" value="P-loop containing nucleoside triphosphate hydrolases"/>
    <property type="match status" value="1"/>
</dbReference>
<protein>
    <submittedName>
        <fullName evidence="8">Uncharacterized protein</fullName>
    </submittedName>
</protein>
<reference evidence="8" key="1">
    <citation type="submission" date="2022-04" db="EMBL/GenBank/DDBJ databases">
        <title>A functionally conserved STORR gene fusion in Papaver species that diverged 16.8 million years ago.</title>
        <authorList>
            <person name="Catania T."/>
        </authorList>
    </citation>
    <scope>NUCLEOTIDE SEQUENCE</scope>
    <source>
        <strain evidence="8">S-188037</strain>
    </source>
</reference>
<keyword evidence="2" id="KW-0547">Nucleotide-binding</keyword>
<dbReference type="InterPro" id="IPR041118">
    <property type="entry name" value="Rx_N"/>
</dbReference>
<dbReference type="InterPro" id="IPR044974">
    <property type="entry name" value="Disease_R_plants"/>
</dbReference>
<dbReference type="Gene3D" id="3.80.10.10">
    <property type="entry name" value="Ribonuclease Inhibitor"/>
    <property type="match status" value="1"/>
</dbReference>
<dbReference type="Proteomes" id="UP001202328">
    <property type="component" value="Unassembled WGS sequence"/>
</dbReference>
<dbReference type="PRINTS" id="PR00364">
    <property type="entry name" value="DISEASERSIST"/>
</dbReference>
<dbReference type="Pfam" id="PF23598">
    <property type="entry name" value="LRR_14"/>
    <property type="match status" value="1"/>
</dbReference>
<comment type="caution">
    <text evidence="8">The sequence shown here is derived from an EMBL/GenBank/DDBJ whole genome shotgun (WGS) entry which is preliminary data.</text>
</comment>
<dbReference type="Pfam" id="PF18052">
    <property type="entry name" value="Rx_N"/>
    <property type="match status" value="1"/>
</dbReference>
<dbReference type="InterPro" id="IPR058922">
    <property type="entry name" value="WHD_DRP"/>
</dbReference>
<accession>A0AAD4XS86</accession>
<dbReference type="InterPro" id="IPR032675">
    <property type="entry name" value="LRR_dom_sf"/>
</dbReference>
<dbReference type="Pfam" id="PF00931">
    <property type="entry name" value="NB-ARC"/>
    <property type="match status" value="1"/>
</dbReference>
<feature type="domain" description="NB-ARC" evidence="4">
    <location>
        <begin position="171"/>
        <end position="341"/>
    </location>
</feature>
<evidence type="ECO:0000259" key="6">
    <source>
        <dbReference type="Pfam" id="PF23559"/>
    </source>
</evidence>
<dbReference type="GO" id="GO:0098542">
    <property type="term" value="P:defense response to other organism"/>
    <property type="evidence" value="ECO:0007669"/>
    <property type="project" value="TreeGrafter"/>
</dbReference>
<dbReference type="PANTHER" id="PTHR23155">
    <property type="entry name" value="DISEASE RESISTANCE PROTEIN RP"/>
    <property type="match status" value="1"/>
</dbReference>
<evidence type="ECO:0000313" key="8">
    <source>
        <dbReference type="EMBL" id="KAI3939878.1"/>
    </source>
</evidence>
<dbReference type="InterPro" id="IPR027417">
    <property type="entry name" value="P-loop_NTPase"/>
</dbReference>
<feature type="domain" description="Disease resistance N-terminal" evidence="5">
    <location>
        <begin position="5"/>
        <end position="93"/>
    </location>
</feature>
<dbReference type="PANTHER" id="PTHR23155:SF1185">
    <property type="entry name" value="DISEASE RESISTANCE RPP8-LIKE PROTEIN 3-RELATED"/>
    <property type="match status" value="1"/>
</dbReference>
<dbReference type="Gene3D" id="3.40.50.300">
    <property type="entry name" value="P-loop containing nucleotide triphosphate hydrolases"/>
    <property type="match status" value="1"/>
</dbReference>
<sequence length="838" mass="95421">MVDAVVSTAVKKLRDAVVNEAYFLLSVCSKVEGLCDELGRIQSFLSDADRKAQQGDDRIRNWVMEMRDVAYDAEDIIDTYTLKVDSAKGTTNFIHRKAVMVKNMVNLHRVGKDIVKLQHRLKVITTSKDRYGIKGLGDDVASASQTEEQKIQLSLRNRYSHAEDSDIVGFEQPMEKLLEELMKDDEKRRVLSIVGVGCLGKITLAKKLYRHASVKSRFYCCAWGYISQQFNVKEVLLQIAKSMSLPVNELQMSELDLIEKLYSYLADKRYFIVLDDLWKFEHWTCLSPAFPPGSRGSKVLLTTRIKTVPLHIHPDSIPYEPKFLDDEESWELLCKKAFPQDLVKVGKDMVLKCGGLPLGICVLGGLLSTKRDLKQWDLVHKNVISYLGKDGGVSEVLALSYDDLPSHLKPCFLLLGLFPENYAIEADRLVQMWIAEGFILHTEKGLFSTMEDIGKLDYLEELSQRCMVQFGKKNDYVERRHKTVCQLHDLVRELALSKARNMNFLNFSVNKHLMPNSNYLRVLDLKDVVEFEEEVSRNISKDASKLSHLKYLDLEILCRSVSSTIGKLRNLQTLKSRGNRLPGTVSKLAELRHLEVEGEVDQDFRLDKLVNLITVAIQAGNWIKRGCLARIVIIVDELVRSALSSSSSSSNEENQNPIRHLNIAATDEFPETIIDSLSSCNNRHTLSLGGSLCIANLQKFPPNLTKLCLLGITFKGNPMETLQYLPKLRKLELMFCEYEREEMISSSKGFPQLRYLNVCMHNITEWRIDQGAMPLLKELKMHYGSKLGMLPEGLMFITTLEKLTPGQLPLLTERVVEGVDDWYKIRHVPSVVVTRPWN</sequence>
<keyword evidence="9" id="KW-1185">Reference proteome</keyword>
<dbReference type="FunFam" id="1.10.10.10:FF:000322">
    <property type="entry name" value="Probable disease resistance protein At1g63360"/>
    <property type="match status" value="1"/>
</dbReference>
<evidence type="ECO:0000256" key="3">
    <source>
        <dbReference type="ARBA" id="ARBA00022821"/>
    </source>
</evidence>